<dbReference type="Proteomes" id="UP001230156">
    <property type="component" value="Unassembled WGS sequence"/>
</dbReference>
<organism evidence="1 2">
    <name type="scientific">Dongia sedimenti</name>
    <dbReference type="NCBI Taxonomy" id="3064282"/>
    <lineage>
        <taxon>Bacteria</taxon>
        <taxon>Pseudomonadati</taxon>
        <taxon>Pseudomonadota</taxon>
        <taxon>Alphaproteobacteria</taxon>
        <taxon>Rhodospirillales</taxon>
        <taxon>Dongiaceae</taxon>
        <taxon>Dongia</taxon>
    </lineage>
</organism>
<comment type="caution">
    <text evidence="1">The sequence shown here is derived from an EMBL/GenBank/DDBJ whole genome shotgun (WGS) entry which is preliminary data.</text>
</comment>
<dbReference type="EMBL" id="JAUYVI010000008">
    <property type="protein sequence ID" value="MDQ7250816.1"/>
    <property type="molecule type" value="Genomic_DNA"/>
</dbReference>
<protein>
    <submittedName>
        <fullName evidence="1">Uncharacterized protein</fullName>
    </submittedName>
</protein>
<dbReference type="RefSeq" id="WP_379960572.1">
    <property type="nucleotide sequence ID" value="NZ_JAUYVI010000008.1"/>
</dbReference>
<keyword evidence="2" id="KW-1185">Reference proteome</keyword>
<evidence type="ECO:0000313" key="1">
    <source>
        <dbReference type="EMBL" id="MDQ7250816.1"/>
    </source>
</evidence>
<accession>A0ABU0YSY1</accession>
<evidence type="ECO:0000313" key="2">
    <source>
        <dbReference type="Proteomes" id="UP001230156"/>
    </source>
</evidence>
<reference evidence="2" key="1">
    <citation type="submission" date="2023-08" db="EMBL/GenBank/DDBJ databases">
        <title>Rhodospirillaceae gen. nov., a novel taxon isolated from the Yangtze River Yuezi River estuary sludge.</title>
        <authorList>
            <person name="Ruan L."/>
        </authorList>
    </citation>
    <scope>NUCLEOTIDE SEQUENCE [LARGE SCALE GENOMIC DNA]</scope>
    <source>
        <strain evidence="2">R-7</strain>
    </source>
</reference>
<sequence>MPTYAHRKLIEQIARLDHVPSDPEEFSEWIGARAHMDLLKANAQAEEIIIYGSGPFALIHSIVVPDDALVAANKEDLLMWGCNPYTTIASYVSGGGREETWIEHTGNGRGCPVLDAGFDLIFARTFEGWSGDGRTYFEVNQEYSHLSGIHWRPEHSSYCRYDENGDLAELVSMTVSDKTHPDVSLVSFSWPSLEEYLAISKRALVRMFDFTLVRRESFSVWPQGEEEVIKDSDDFFYRHKLTAIGGYTHGIQIIRPRRTLKASWSTRRSKIYVEFIAHDWRNRRVARISTDPNATTNYFQAENNDLPYELSPAFFKPEVLSKYKTDREKYTVSDRILRCRAAWSLRGFDVNEAGQVHAYICDLRDLPHTEQLHWFAFNEPPKAPISRRALINDFEGKFVDFQHPRETIIGLLNKWRAKRVPWWMLRDEGLLSRANVPLTTSKDEWSEAFMDLAKLVIEGFHVKFVRQRLDSLGVAYTKEEQSIALLEKLVACRNEDKSTAALTGLRTAQHVRSKGKGHASGSEGKRLAQEAIAQHGTFAAHFTNVCQLIVIELETIQHVLEDSAE</sequence>
<gene>
    <name evidence="1" type="ORF">Q8A70_24215</name>
</gene>
<name>A0ABU0YSY1_9PROT</name>
<proteinExistence type="predicted"/>